<dbReference type="Proteomes" id="UP001165143">
    <property type="component" value="Unassembled WGS sequence"/>
</dbReference>
<dbReference type="InterPro" id="IPR036390">
    <property type="entry name" value="WH_DNA-bd_sf"/>
</dbReference>
<dbReference type="OrthoDB" id="3871421at2"/>
<dbReference type="SUPFAM" id="SSF46785">
    <property type="entry name" value="Winged helix' DNA-binding domain"/>
    <property type="match status" value="1"/>
</dbReference>
<dbReference type="Gene3D" id="1.10.10.10">
    <property type="entry name" value="Winged helix-like DNA-binding domain superfamily/Winged helix DNA-binding domain"/>
    <property type="match status" value="1"/>
</dbReference>
<comment type="caution">
    <text evidence="1">The sequence shown here is derived from an EMBL/GenBank/DDBJ whole genome shotgun (WGS) entry which is preliminary data.</text>
</comment>
<dbReference type="InterPro" id="IPR036388">
    <property type="entry name" value="WH-like_DNA-bd_sf"/>
</dbReference>
<organism evidence="1 2">
    <name type="scientific">Kitasatospora phosalacinea</name>
    <dbReference type="NCBI Taxonomy" id="2065"/>
    <lineage>
        <taxon>Bacteria</taxon>
        <taxon>Bacillati</taxon>
        <taxon>Actinomycetota</taxon>
        <taxon>Actinomycetes</taxon>
        <taxon>Kitasatosporales</taxon>
        <taxon>Streptomycetaceae</taxon>
        <taxon>Kitasatospora</taxon>
    </lineage>
</organism>
<dbReference type="RefSeq" id="WP_033252444.1">
    <property type="nucleotide sequence ID" value="NZ_BSRX01000046.1"/>
</dbReference>
<protein>
    <submittedName>
        <fullName evidence="1">Uncharacterized protein</fullName>
    </submittedName>
</protein>
<dbReference type="AlphaFoldDB" id="A0A9W6PN10"/>
<accession>A0A9W6PN10</accession>
<evidence type="ECO:0000313" key="1">
    <source>
        <dbReference type="EMBL" id="GLW58026.1"/>
    </source>
</evidence>
<evidence type="ECO:0000313" key="2">
    <source>
        <dbReference type="Proteomes" id="UP001165143"/>
    </source>
</evidence>
<name>A0A9W6PN10_9ACTN</name>
<gene>
    <name evidence="1" type="ORF">Kpho01_60370</name>
</gene>
<proteinExistence type="predicted"/>
<reference evidence="1" key="1">
    <citation type="submission" date="2023-02" db="EMBL/GenBank/DDBJ databases">
        <title>Kitasatospora phosalacinea NBRC 14362.</title>
        <authorList>
            <person name="Ichikawa N."/>
            <person name="Sato H."/>
            <person name="Tonouchi N."/>
        </authorList>
    </citation>
    <scope>NUCLEOTIDE SEQUENCE</scope>
    <source>
        <strain evidence="1">NBRC 14362</strain>
    </source>
</reference>
<sequence length="119" mass="12739">MKISIDPNRIPSPGILAIGLFNAFTTHNPTVLGLSICVASSGLLLAADDVHAQGLRRDRKVVAHLAKQPDGARLRQIGNALDLPDSVVAKSLARLTADGIVVREYEGESLPMRSYRLAD</sequence>
<dbReference type="EMBL" id="BSRX01000046">
    <property type="protein sequence ID" value="GLW58026.1"/>
    <property type="molecule type" value="Genomic_DNA"/>
</dbReference>